<evidence type="ECO:0000313" key="3">
    <source>
        <dbReference type="Proteomes" id="UP000256328"/>
    </source>
</evidence>
<feature type="chain" id="PRO_5017688264" evidence="1">
    <location>
        <begin position="18"/>
        <end position="80"/>
    </location>
</feature>
<reference evidence="2 3" key="1">
    <citation type="journal article" date="2018" name="IMA Fungus">
        <title>IMA Genome-F 9: Draft genome sequence of Annulohypoxylon stygium, Aspergillus mulundensis, Berkeleyomyces basicola (syn. Thielaviopsis basicola), Ceratocystis smalleyi, two Cercospora beticola strains, Coleophoma cylindrospora, Fusarium fracticaudum, Phialophora cf. hyalina, and Morchella septimelata.</title>
        <authorList>
            <person name="Wingfield B.D."/>
            <person name="Bills G.F."/>
            <person name="Dong Y."/>
            <person name="Huang W."/>
            <person name="Nel W.J."/>
            <person name="Swalarsk-Parry B.S."/>
            <person name="Vaghefi N."/>
            <person name="Wilken P.M."/>
            <person name="An Z."/>
            <person name="de Beer Z.W."/>
            <person name="De Vos L."/>
            <person name="Chen L."/>
            <person name="Duong T.A."/>
            <person name="Gao Y."/>
            <person name="Hammerbacher A."/>
            <person name="Kikkert J.R."/>
            <person name="Li Y."/>
            <person name="Li H."/>
            <person name="Li K."/>
            <person name="Li Q."/>
            <person name="Liu X."/>
            <person name="Ma X."/>
            <person name="Naidoo K."/>
            <person name="Pethybridge S.J."/>
            <person name="Sun J."/>
            <person name="Steenkamp E.T."/>
            <person name="van der Nest M.A."/>
            <person name="van Wyk S."/>
            <person name="Wingfield M.J."/>
            <person name="Xiong C."/>
            <person name="Yue Q."/>
            <person name="Zhang X."/>
        </authorList>
    </citation>
    <scope>NUCLEOTIDE SEQUENCE [LARGE SCALE GENOMIC DNA]</scope>
    <source>
        <strain evidence="2 3">BP5796</strain>
    </source>
</reference>
<name>A0A3D8T158_9HELO</name>
<evidence type="ECO:0000256" key="1">
    <source>
        <dbReference type="SAM" id="SignalP"/>
    </source>
</evidence>
<proteinExistence type="predicted"/>
<organism evidence="2 3">
    <name type="scientific">Coleophoma crateriformis</name>
    <dbReference type="NCBI Taxonomy" id="565419"/>
    <lineage>
        <taxon>Eukaryota</taxon>
        <taxon>Fungi</taxon>
        <taxon>Dikarya</taxon>
        <taxon>Ascomycota</taxon>
        <taxon>Pezizomycotina</taxon>
        <taxon>Leotiomycetes</taxon>
        <taxon>Helotiales</taxon>
        <taxon>Dermateaceae</taxon>
        <taxon>Coleophoma</taxon>
    </lineage>
</organism>
<accession>A0A3D8T158</accession>
<protein>
    <submittedName>
        <fullName evidence="2">Uncharacterized protein</fullName>
    </submittedName>
</protein>
<dbReference type="EMBL" id="PDLN01000003">
    <property type="protein sequence ID" value="RDW91738.1"/>
    <property type="molecule type" value="Genomic_DNA"/>
</dbReference>
<sequence length="80" mass="8812">MKLAVIAIITLAASAIAAPSEVRRSEDTTEGLKISPIKYAQFEEKRSEDTTEGLKISPINEDTTEGLKISPIKYAQFEEK</sequence>
<dbReference type="AlphaFoldDB" id="A0A3D8T158"/>
<comment type="caution">
    <text evidence="2">The sequence shown here is derived from an EMBL/GenBank/DDBJ whole genome shotgun (WGS) entry which is preliminary data.</text>
</comment>
<gene>
    <name evidence="2" type="ORF">BP5796_02903</name>
</gene>
<keyword evidence="1" id="KW-0732">Signal</keyword>
<keyword evidence="3" id="KW-1185">Reference proteome</keyword>
<feature type="signal peptide" evidence="1">
    <location>
        <begin position="1"/>
        <end position="17"/>
    </location>
</feature>
<dbReference type="Proteomes" id="UP000256328">
    <property type="component" value="Unassembled WGS sequence"/>
</dbReference>
<evidence type="ECO:0000313" key="2">
    <source>
        <dbReference type="EMBL" id="RDW91738.1"/>
    </source>
</evidence>